<dbReference type="AlphaFoldDB" id="A0AAT9EM15"/>
<evidence type="ECO:0008006" key="2">
    <source>
        <dbReference type="Google" id="ProtNLM"/>
    </source>
</evidence>
<name>A0AAT9EM15_SERMA</name>
<protein>
    <recommendedName>
        <fullName evidence="2">N-acetyltransferase domain-containing protein</fullName>
    </recommendedName>
</protein>
<proteinExistence type="predicted"/>
<organism evidence="1">
    <name type="scientific">Serratia marcescens SM39</name>
    <dbReference type="NCBI Taxonomy" id="1334564"/>
    <lineage>
        <taxon>Bacteria</taxon>
        <taxon>Pseudomonadati</taxon>
        <taxon>Pseudomonadota</taxon>
        <taxon>Gammaproteobacteria</taxon>
        <taxon>Enterobacterales</taxon>
        <taxon>Yersiniaceae</taxon>
        <taxon>Serratia</taxon>
    </lineage>
</organism>
<dbReference type="EMBL" id="AP013063">
    <property type="protein sequence ID" value="BAO32637.1"/>
    <property type="molecule type" value="Genomic_DNA"/>
</dbReference>
<dbReference type="RefSeq" id="WP_041033810.1">
    <property type="nucleotide sequence ID" value="NZ_AP013063.1"/>
</dbReference>
<evidence type="ECO:0000313" key="1">
    <source>
        <dbReference type="EMBL" id="BAO32637.1"/>
    </source>
</evidence>
<accession>A0AAT9EM15</accession>
<sequence length="240" mass="27101">MPPDLIATYTKDLRIELYGQKELLETFHFFTREGGLFRADEYLVIGGDYQYYLDVYSIGCTTPGFFHEEGASYLDQGIHQEDIVNTLLDLGMEDELTTKRVGRIAYRDFNFHESDGVEVTAKQIKSAVIEPDFRGAGLASNIYRMLAEKHGHIVCDNIQSISGGALWASSILSVADVRVYDIKKGKFVDVLGRLGLGINGTIPWSCHALTIEQIAEWDRHYSLESCHHIVNIISRENFDD</sequence>
<reference evidence="1" key="1">
    <citation type="journal article" date="2014" name="Genome Biol. Evol.">
        <title>Genome evolution and plasticity of Serratia marcescens, an important multidrug-resistant nosocomial pathogen.</title>
        <authorList>
            <person name="Iguchi A."/>
            <person name="Nagaya Y."/>
            <person name="Pradel E."/>
            <person name="Ooka T."/>
            <person name="Ogura Y."/>
            <person name="Katsura K."/>
            <person name="Kurokawa K."/>
            <person name="Oshima K."/>
            <person name="Hattori M."/>
            <person name="Parkhill J."/>
            <person name="Sebaihia M."/>
            <person name="Coulthurst S.J."/>
            <person name="Gotoh N."/>
            <person name="Thomson N.R."/>
            <person name="Ewbank J.J."/>
            <person name="Hayashi T."/>
        </authorList>
    </citation>
    <scope>NUCLEOTIDE SEQUENCE</scope>
    <source>
        <strain evidence="1">SM39</strain>
    </source>
</reference>
<dbReference type="KEGG" id="smar:SM39_0575"/>
<gene>
    <name evidence="1" type="ORF">SM39_0575</name>
</gene>